<dbReference type="EMBL" id="AJWY01012772">
    <property type="protein sequence ID" value="EKC49000.1"/>
    <property type="molecule type" value="Genomic_DNA"/>
</dbReference>
<dbReference type="AlphaFoldDB" id="K1S5I3"/>
<comment type="caution">
    <text evidence="1">The sequence shown here is derived from an EMBL/GenBank/DDBJ whole genome shotgun (WGS) entry which is preliminary data.</text>
</comment>
<protein>
    <submittedName>
        <fullName evidence="1">Uncharacterized protein</fullName>
    </submittedName>
</protein>
<reference evidence="1" key="1">
    <citation type="journal article" date="2013" name="Environ. Microbiol.">
        <title>Microbiota from the distal guts of lean and obese adolescents exhibit partial functional redundancy besides clear differences in community structure.</title>
        <authorList>
            <person name="Ferrer M."/>
            <person name="Ruiz A."/>
            <person name="Lanza F."/>
            <person name="Haange S.B."/>
            <person name="Oberbach A."/>
            <person name="Till H."/>
            <person name="Bargiela R."/>
            <person name="Campoy C."/>
            <person name="Segura M.T."/>
            <person name="Richter M."/>
            <person name="von Bergen M."/>
            <person name="Seifert J."/>
            <person name="Suarez A."/>
        </authorList>
    </citation>
    <scope>NUCLEOTIDE SEQUENCE</scope>
</reference>
<feature type="non-terminal residue" evidence="1">
    <location>
        <position position="1"/>
    </location>
</feature>
<dbReference type="InterPro" id="IPR034122">
    <property type="entry name" value="Retropepsin-like_bacterial"/>
</dbReference>
<dbReference type="InterPro" id="IPR021109">
    <property type="entry name" value="Peptidase_aspartic_dom_sf"/>
</dbReference>
<feature type="non-terminal residue" evidence="1">
    <location>
        <position position="214"/>
    </location>
</feature>
<gene>
    <name evidence="1" type="ORF">LEA_18613</name>
</gene>
<organism evidence="1">
    <name type="scientific">human gut metagenome</name>
    <dbReference type="NCBI Taxonomy" id="408170"/>
    <lineage>
        <taxon>unclassified sequences</taxon>
        <taxon>metagenomes</taxon>
        <taxon>organismal metagenomes</taxon>
    </lineage>
</organism>
<dbReference type="Pfam" id="PF13650">
    <property type="entry name" value="Asp_protease_2"/>
    <property type="match status" value="1"/>
</dbReference>
<sequence>FQLRDEYPHLKDSLSIGMLDLLARSQLGVGFNRPEEAAPALDSLLLLHQDALGAESTLSMAALRAMNLLNLELYAPAGAAGGDLVRALEGSLPFESCFGLVFIERVGKALSDVPAPRLERPDRTVTVPMRYDAVDRGHHYYIPVEVNGLERDFIFDTGCSFGCFVSERYAEEVGLTIVADSIPVSGMTVGFVKLAVADSLRVGEMVYHHPFFLV</sequence>
<proteinExistence type="predicted"/>
<dbReference type="Gene3D" id="2.40.70.10">
    <property type="entry name" value="Acid Proteases"/>
    <property type="match status" value="1"/>
</dbReference>
<dbReference type="CDD" id="cd05483">
    <property type="entry name" value="retropepsin_like_bacteria"/>
    <property type="match status" value="1"/>
</dbReference>
<name>K1S5I3_9ZZZZ</name>
<accession>K1S5I3</accession>
<evidence type="ECO:0000313" key="1">
    <source>
        <dbReference type="EMBL" id="EKC49000.1"/>
    </source>
</evidence>